<protein>
    <submittedName>
        <fullName evidence="1">Uncharacterized protein</fullName>
    </submittedName>
</protein>
<accession>A0A0D0GEK8</accession>
<name>A0A0D0GEK8_9SPHI</name>
<organism evidence="1 2">
    <name type="scientific">Pedobacter lusitanus</name>
    <dbReference type="NCBI Taxonomy" id="1503925"/>
    <lineage>
        <taxon>Bacteria</taxon>
        <taxon>Pseudomonadati</taxon>
        <taxon>Bacteroidota</taxon>
        <taxon>Sphingobacteriia</taxon>
        <taxon>Sphingobacteriales</taxon>
        <taxon>Sphingobacteriaceae</taxon>
        <taxon>Pedobacter</taxon>
    </lineage>
</organism>
<dbReference type="AlphaFoldDB" id="A0A0D0GEK8"/>
<reference evidence="1 2" key="1">
    <citation type="submission" date="2015-01" db="EMBL/GenBank/DDBJ databases">
        <title>Draft genome sequence of Pedobacter sp. NL19 isolated from sludge of an effluent treatment pond in an abandoned uranium mine.</title>
        <authorList>
            <person name="Santos T."/>
            <person name="Caetano T."/>
            <person name="Covas C."/>
            <person name="Cruz A."/>
            <person name="Mendo S."/>
        </authorList>
    </citation>
    <scope>NUCLEOTIDE SEQUENCE [LARGE SCALE GENOMIC DNA]</scope>
    <source>
        <strain evidence="1 2">NL19</strain>
    </source>
</reference>
<sequence length="61" mass="6967">MTKGIESAIFKSKDENIYNYLLIAKAEETEADFQLSIDQNNKIELINFKRIGGSEPVKNFV</sequence>
<keyword evidence="2" id="KW-1185">Reference proteome</keyword>
<dbReference type="EMBL" id="JXRA01000157">
    <property type="protein sequence ID" value="KIO74610.1"/>
    <property type="molecule type" value="Genomic_DNA"/>
</dbReference>
<evidence type="ECO:0000313" key="1">
    <source>
        <dbReference type="EMBL" id="KIO74610.1"/>
    </source>
</evidence>
<evidence type="ECO:0000313" key="2">
    <source>
        <dbReference type="Proteomes" id="UP000032049"/>
    </source>
</evidence>
<dbReference type="Proteomes" id="UP000032049">
    <property type="component" value="Unassembled WGS sequence"/>
</dbReference>
<proteinExistence type="predicted"/>
<comment type="caution">
    <text evidence="1">The sequence shown here is derived from an EMBL/GenBank/DDBJ whole genome shotgun (WGS) entry which is preliminary data.</text>
</comment>
<gene>
    <name evidence="1" type="ORF">TH53_25470</name>
</gene>